<dbReference type="RefSeq" id="WP_380061834.1">
    <property type="nucleotide sequence ID" value="NZ_JBHSEI010000007.1"/>
</dbReference>
<dbReference type="Proteomes" id="UP001595952">
    <property type="component" value="Unassembled WGS sequence"/>
</dbReference>
<feature type="chain" id="PRO_5046556594" evidence="1">
    <location>
        <begin position="25"/>
        <end position="565"/>
    </location>
</feature>
<comment type="caution">
    <text evidence="2">The sequence shown here is derived from an EMBL/GenBank/DDBJ whole genome shotgun (WGS) entry which is preliminary data.</text>
</comment>
<dbReference type="Gene3D" id="2.60.40.1080">
    <property type="match status" value="1"/>
</dbReference>
<dbReference type="EMBL" id="JBHSEI010000007">
    <property type="protein sequence ID" value="MFC4638831.1"/>
    <property type="molecule type" value="Genomic_DNA"/>
</dbReference>
<feature type="signal peptide" evidence="1">
    <location>
        <begin position="1"/>
        <end position="24"/>
    </location>
</feature>
<evidence type="ECO:0000256" key="1">
    <source>
        <dbReference type="SAM" id="SignalP"/>
    </source>
</evidence>
<proteinExistence type="predicted"/>
<sequence>MKRVWLAALLPLLGACSMPLIESAGISIAPQSLQLSAPELNVAVGGSGKVTVSVVKDCISPEEQADADIKPANLTPDGCHYDEGGTITDQVENVWVGTEFSSTPEPSVYDPNPKPETWYSGKLPAGLAIQWAKQPAGQQRGEVLLLGKHGDVSTTELTVTATSQVQPGTYVLHVTDNSSTQGLLHNVVLTVNVTPPVPTTITGISASAQPSTIIAGETAQLGASLTGTGNFDRSISWRVVSGGGTLSSDSGSTVRYQAPTQATTAVIRAASAARPSVYTDVTVSVRPPVVSGVSVSAAPISVPSGGSSLLKATVSGSTGVNPAVTWSVVSGGGTLSSTSGETVTLTAPTGPASVTVRATSVADSSKSATVTVEVAAPAPQPGNAQLTGTVVNWNPAWTGGQVSLETVNADHTGLTVLSGVATNGSFTLPLPVPATLDPYTINVGQSCTKDVQPTDLRVGGGSLYVTHDGVKHHLDSEGQPPLSFLIYVDRPGSVNAQCTSTYTLPDGTVMTEQVEYRYTFTAAGWFPVYLTVSQPNPTTTVYTHTSGPLSGAPTRYVVSQPVATP</sequence>
<keyword evidence="1" id="KW-0732">Signal</keyword>
<evidence type="ECO:0000313" key="2">
    <source>
        <dbReference type="EMBL" id="MFC4638831.1"/>
    </source>
</evidence>
<reference evidence="3" key="1">
    <citation type="journal article" date="2019" name="Int. J. Syst. Evol. Microbiol.">
        <title>The Global Catalogue of Microorganisms (GCM) 10K type strain sequencing project: providing services to taxonomists for standard genome sequencing and annotation.</title>
        <authorList>
            <consortium name="The Broad Institute Genomics Platform"/>
            <consortium name="The Broad Institute Genome Sequencing Center for Infectious Disease"/>
            <person name="Wu L."/>
            <person name="Ma J."/>
        </authorList>
    </citation>
    <scope>NUCLEOTIDE SEQUENCE [LARGE SCALE GENOMIC DNA]</scope>
    <source>
        <strain evidence="3">CCUG 55995</strain>
    </source>
</reference>
<gene>
    <name evidence="2" type="ORF">ACFO0D_10800</name>
</gene>
<evidence type="ECO:0000313" key="3">
    <source>
        <dbReference type="Proteomes" id="UP001595952"/>
    </source>
</evidence>
<organism evidence="2 3">
    <name type="scientific">Deinococcus hohokamensis</name>
    <dbReference type="NCBI Taxonomy" id="309883"/>
    <lineage>
        <taxon>Bacteria</taxon>
        <taxon>Thermotogati</taxon>
        <taxon>Deinococcota</taxon>
        <taxon>Deinococci</taxon>
        <taxon>Deinococcales</taxon>
        <taxon>Deinococcaceae</taxon>
        <taxon>Deinococcus</taxon>
    </lineage>
</organism>
<accession>A0ABV9I934</accession>
<protein>
    <submittedName>
        <fullName evidence="2">Uncharacterized protein</fullName>
    </submittedName>
</protein>
<dbReference type="PROSITE" id="PS51257">
    <property type="entry name" value="PROKAR_LIPOPROTEIN"/>
    <property type="match status" value="1"/>
</dbReference>
<name>A0ABV9I934_9DEIO</name>
<keyword evidence="3" id="KW-1185">Reference proteome</keyword>